<protein>
    <recommendedName>
        <fullName evidence="3">Photosystem II 5 kDa protein, chloroplastic</fullName>
    </recommendedName>
</protein>
<keyword evidence="2" id="KW-1185">Reference proteome</keyword>
<proteinExistence type="predicted"/>
<dbReference type="PANTHER" id="PTHR34940:SF4">
    <property type="entry name" value="OS02G0581100 PROTEIN"/>
    <property type="match status" value="1"/>
</dbReference>
<comment type="caution">
    <text evidence="1">The sequence shown here is derived from an EMBL/GenBank/DDBJ whole genome shotgun (WGS) entry which is preliminary data.</text>
</comment>
<sequence length="112" mass="11616">MASMTTAAASLLPSTTTNLTKNAIPFPSGRRSGLVVVAKASAGEEKPPNLGMKRKEAESNGRRELMFVGAAIAACSIAKAAMADEPKAGTPQAKKKYAPICVTMPTAKICHK</sequence>
<dbReference type="AlphaFoldDB" id="A0AAD5P0T8"/>
<gene>
    <name evidence="1" type="ORF">LWI28_002468</name>
</gene>
<dbReference type="PANTHER" id="PTHR34940">
    <property type="entry name" value="PHOTOSYSTEM II 5 KDA PROTEIN, CHLOROPLASTIC"/>
    <property type="match status" value="1"/>
</dbReference>
<evidence type="ECO:0000313" key="2">
    <source>
        <dbReference type="Proteomes" id="UP001064489"/>
    </source>
</evidence>
<dbReference type="InterPro" id="IPR040296">
    <property type="entry name" value="PSBT"/>
</dbReference>
<reference evidence="1" key="1">
    <citation type="journal article" date="2022" name="Plant J.">
        <title>Strategies of tolerance reflected in two North American maple genomes.</title>
        <authorList>
            <person name="McEvoy S.L."/>
            <person name="Sezen U.U."/>
            <person name="Trouern-Trend A."/>
            <person name="McMahon S.M."/>
            <person name="Schaberg P.G."/>
            <person name="Yang J."/>
            <person name="Wegrzyn J.L."/>
            <person name="Swenson N.G."/>
        </authorList>
    </citation>
    <scope>NUCLEOTIDE SEQUENCE</scope>
    <source>
        <strain evidence="1">91603</strain>
    </source>
</reference>
<evidence type="ECO:0000313" key="1">
    <source>
        <dbReference type="EMBL" id="KAI9194022.1"/>
    </source>
</evidence>
<organism evidence="1 2">
    <name type="scientific">Acer negundo</name>
    <name type="common">Box elder</name>
    <dbReference type="NCBI Taxonomy" id="4023"/>
    <lineage>
        <taxon>Eukaryota</taxon>
        <taxon>Viridiplantae</taxon>
        <taxon>Streptophyta</taxon>
        <taxon>Embryophyta</taxon>
        <taxon>Tracheophyta</taxon>
        <taxon>Spermatophyta</taxon>
        <taxon>Magnoliopsida</taxon>
        <taxon>eudicotyledons</taxon>
        <taxon>Gunneridae</taxon>
        <taxon>Pentapetalae</taxon>
        <taxon>rosids</taxon>
        <taxon>malvids</taxon>
        <taxon>Sapindales</taxon>
        <taxon>Sapindaceae</taxon>
        <taxon>Hippocastanoideae</taxon>
        <taxon>Acereae</taxon>
        <taxon>Acer</taxon>
    </lineage>
</organism>
<evidence type="ECO:0008006" key="3">
    <source>
        <dbReference type="Google" id="ProtNLM"/>
    </source>
</evidence>
<dbReference type="EMBL" id="JAJSOW010000003">
    <property type="protein sequence ID" value="KAI9194022.1"/>
    <property type="molecule type" value="Genomic_DNA"/>
</dbReference>
<reference evidence="1" key="2">
    <citation type="submission" date="2023-02" db="EMBL/GenBank/DDBJ databases">
        <authorList>
            <person name="Swenson N.G."/>
            <person name="Wegrzyn J.L."/>
            <person name="Mcevoy S.L."/>
        </authorList>
    </citation>
    <scope>NUCLEOTIDE SEQUENCE</scope>
    <source>
        <strain evidence="1">91603</strain>
        <tissue evidence="1">Leaf</tissue>
    </source>
</reference>
<accession>A0AAD5P0T8</accession>
<dbReference type="Proteomes" id="UP001064489">
    <property type="component" value="Chromosome 1"/>
</dbReference>
<name>A0AAD5P0T8_ACENE</name>